<dbReference type="InterPro" id="IPR002192">
    <property type="entry name" value="PPDK_AMP/ATP-bd"/>
</dbReference>
<evidence type="ECO:0000256" key="3">
    <source>
        <dbReference type="ARBA" id="ARBA00004742"/>
    </source>
</evidence>
<organism evidence="16 17">
    <name type="scientific">Candidatus Magasanikbacteria bacterium RIFCSPHIGHO2_02_FULL_47_14</name>
    <dbReference type="NCBI Taxonomy" id="1798680"/>
    <lineage>
        <taxon>Bacteria</taxon>
        <taxon>Candidatus Magasanikiibacteriota</taxon>
    </lineage>
</organism>
<accession>A0A1F6MAU2</accession>
<dbReference type="Pfam" id="PF01326">
    <property type="entry name" value="PPDK_N"/>
    <property type="match status" value="1"/>
</dbReference>
<dbReference type="Proteomes" id="UP000176282">
    <property type="component" value="Unassembled WGS sequence"/>
</dbReference>
<evidence type="ECO:0000256" key="7">
    <source>
        <dbReference type="ARBA" id="ARBA00022679"/>
    </source>
</evidence>
<evidence type="ECO:0000313" key="16">
    <source>
        <dbReference type="EMBL" id="OGH68761.1"/>
    </source>
</evidence>
<dbReference type="InterPro" id="IPR013815">
    <property type="entry name" value="ATP_grasp_subdomain_1"/>
</dbReference>
<evidence type="ECO:0000256" key="11">
    <source>
        <dbReference type="ARBA" id="ARBA00022840"/>
    </source>
</evidence>
<dbReference type="GO" id="GO:0046872">
    <property type="term" value="F:metal ion binding"/>
    <property type="evidence" value="ECO:0007669"/>
    <property type="project" value="UniProtKB-KW"/>
</dbReference>
<evidence type="ECO:0000256" key="14">
    <source>
        <dbReference type="ARBA" id="ARBA00047700"/>
    </source>
</evidence>
<comment type="function">
    <text evidence="2">Catalyzes the phosphorylation of pyruvate to phosphoenolpyruvate.</text>
</comment>
<gene>
    <name evidence="16" type="ORF">A3J66_03530</name>
</gene>
<keyword evidence="12" id="KW-0460">Magnesium</keyword>
<evidence type="ECO:0000256" key="13">
    <source>
        <dbReference type="ARBA" id="ARBA00033470"/>
    </source>
</evidence>
<comment type="pathway">
    <text evidence="3">Carbohydrate biosynthesis; gluconeogenesis.</text>
</comment>
<evidence type="ECO:0000256" key="10">
    <source>
        <dbReference type="ARBA" id="ARBA00022777"/>
    </source>
</evidence>
<proteinExistence type="inferred from homology"/>
<keyword evidence="7" id="KW-0808">Transferase</keyword>
<dbReference type="EC" id="2.7.9.2" evidence="5"/>
<dbReference type="EMBL" id="MFQB01000007">
    <property type="protein sequence ID" value="OGH68761.1"/>
    <property type="molecule type" value="Genomic_DNA"/>
</dbReference>
<dbReference type="UniPathway" id="UPA00138"/>
<comment type="catalytic activity">
    <reaction evidence="14">
        <text>pyruvate + ATP + H2O = phosphoenolpyruvate + AMP + phosphate + 2 H(+)</text>
        <dbReference type="Rhea" id="RHEA:11364"/>
        <dbReference type="ChEBI" id="CHEBI:15361"/>
        <dbReference type="ChEBI" id="CHEBI:15377"/>
        <dbReference type="ChEBI" id="CHEBI:15378"/>
        <dbReference type="ChEBI" id="CHEBI:30616"/>
        <dbReference type="ChEBI" id="CHEBI:43474"/>
        <dbReference type="ChEBI" id="CHEBI:58702"/>
        <dbReference type="ChEBI" id="CHEBI:456215"/>
        <dbReference type="EC" id="2.7.9.2"/>
    </reaction>
</comment>
<keyword evidence="8" id="KW-0479">Metal-binding</keyword>
<dbReference type="Gene3D" id="3.30.1490.20">
    <property type="entry name" value="ATP-grasp fold, A domain"/>
    <property type="match status" value="1"/>
</dbReference>
<dbReference type="AlphaFoldDB" id="A0A1F6MAU2"/>
<keyword evidence="9" id="KW-0547">Nucleotide-binding</keyword>
<dbReference type="STRING" id="1798680.A3J66_03530"/>
<comment type="caution">
    <text evidence="16">The sequence shown here is derived from an EMBL/GenBank/DDBJ whole genome shotgun (WGS) entry which is preliminary data.</text>
</comment>
<evidence type="ECO:0000256" key="1">
    <source>
        <dbReference type="ARBA" id="ARBA00001946"/>
    </source>
</evidence>
<comment type="cofactor">
    <cofactor evidence="1">
        <name>Mg(2+)</name>
        <dbReference type="ChEBI" id="CHEBI:18420"/>
    </cofactor>
</comment>
<evidence type="ECO:0000256" key="5">
    <source>
        <dbReference type="ARBA" id="ARBA00011996"/>
    </source>
</evidence>
<reference evidence="16 17" key="1">
    <citation type="journal article" date="2016" name="Nat. Commun.">
        <title>Thousands of microbial genomes shed light on interconnected biogeochemical processes in an aquifer system.</title>
        <authorList>
            <person name="Anantharaman K."/>
            <person name="Brown C.T."/>
            <person name="Hug L.A."/>
            <person name="Sharon I."/>
            <person name="Castelle C.J."/>
            <person name="Probst A.J."/>
            <person name="Thomas B.C."/>
            <person name="Singh A."/>
            <person name="Wilkins M.J."/>
            <person name="Karaoz U."/>
            <person name="Brodie E.L."/>
            <person name="Williams K.H."/>
            <person name="Hubbard S.S."/>
            <person name="Banfield J.F."/>
        </authorList>
    </citation>
    <scope>NUCLEOTIDE SEQUENCE [LARGE SCALE GENOMIC DNA]</scope>
</reference>
<dbReference type="GO" id="GO:0005524">
    <property type="term" value="F:ATP binding"/>
    <property type="evidence" value="ECO:0007669"/>
    <property type="project" value="UniProtKB-KW"/>
</dbReference>
<dbReference type="PANTHER" id="PTHR43030">
    <property type="entry name" value="PHOSPHOENOLPYRUVATE SYNTHASE"/>
    <property type="match status" value="1"/>
</dbReference>
<keyword evidence="10" id="KW-0418">Kinase</keyword>
<comment type="similarity">
    <text evidence="4">Belongs to the PEP-utilizing enzyme family.</text>
</comment>
<dbReference type="GO" id="GO:0008986">
    <property type="term" value="F:pyruvate, water dikinase activity"/>
    <property type="evidence" value="ECO:0007669"/>
    <property type="project" value="UniProtKB-EC"/>
</dbReference>
<feature type="domain" description="Pyruvate phosphate dikinase AMP/ATP-binding" evidence="15">
    <location>
        <begin position="8"/>
        <end position="303"/>
    </location>
</feature>
<evidence type="ECO:0000256" key="9">
    <source>
        <dbReference type="ARBA" id="ARBA00022741"/>
    </source>
</evidence>
<protein>
    <recommendedName>
        <fullName evidence="6">Phosphoenolpyruvate synthase</fullName>
        <ecNumber evidence="5">2.7.9.2</ecNumber>
    </recommendedName>
    <alternativeName>
        <fullName evidence="13">Pyruvate, water dikinase</fullName>
    </alternativeName>
</protein>
<keyword evidence="11" id="KW-0067">ATP-binding</keyword>
<sequence>MTQRDVLVAGGKGASLGEMIHAGIPVPPGFVLTAQTFDHVLSSHGAKSEVAARCAQINIEDMNSVEQTSEILQGVIQGISISEEIAAEIYEAFDALHTDVVAVRSSATAEDGVTASWAGELETYLNTPRDQVIEHIKKCWASLFTPRALFYRCEKQLSANEISVAVVIQKMVQSEIAGVAFTVHPVTEDPDQMIIEAVFGLGEALVGGYVTPDSYIVSKKSCAILEIHTGMQKKKLVRGKQGNVWIDLDEEGGRQKLSKMDISTLAELCKKIESHYGFPCDIEWAYHNGRWYMTQSRPITTLKK</sequence>
<evidence type="ECO:0000259" key="15">
    <source>
        <dbReference type="Pfam" id="PF01326"/>
    </source>
</evidence>
<dbReference type="GO" id="GO:0006094">
    <property type="term" value="P:gluconeogenesis"/>
    <property type="evidence" value="ECO:0007669"/>
    <property type="project" value="UniProtKB-UniPathway"/>
</dbReference>
<evidence type="ECO:0000313" key="17">
    <source>
        <dbReference type="Proteomes" id="UP000176282"/>
    </source>
</evidence>
<dbReference type="Gene3D" id="3.30.470.20">
    <property type="entry name" value="ATP-grasp fold, B domain"/>
    <property type="match status" value="1"/>
</dbReference>
<name>A0A1F6MAU2_9BACT</name>
<evidence type="ECO:0000256" key="2">
    <source>
        <dbReference type="ARBA" id="ARBA00002988"/>
    </source>
</evidence>
<evidence type="ECO:0000256" key="4">
    <source>
        <dbReference type="ARBA" id="ARBA00007837"/>
    </source>
</evidence>
<evidence type="ECO:0000256" key="6">
    <source>
        <dbReference type="ARBA" id="ARBA00021623"/>
    </source>
</evidence>
<dbReference type="InterPro" id="IPR006319">
    <property type="entry name" value="PEP_synth"/>
</dbReference>
<evidence type="ECO:0000256" key="8">
    <source>
        <dbReference type="ARBA" id="ARBA00022723"/>
    </source>
</evidence>
<dbReference type="SUPFAM" id="SSF56059">
    <property type="entry name" value="Glutathione synthetase ATP-binding domain-like"/>
    <property type="match status" value="1"/>
</dbReference>
<dbReference type="PANTHER" id="PTHR43030:SF1">
    <property type="entry name" value="PHOSPHOENOLPYRUVATE SYNTHASE"/>
    <property type="match status" value="1"/>
</dbReference>
<evidence type="ECO:0000256" key="12">
    <source>
        <dbReference type="ARBA" id="ARBA00022842"/>
    </source>
</evidence>